<dbReference type="GO" id="GO:0008080">
    <property type="term" value="F:N-acetyltransferase activity"/>
    <property type="evidence" value="ECO:0007669"/>
    <property type="project" value="InterPro"/>
</dbReference>
<dbReference type="SUPFAM" id="SSF55729">
    <property type="entry name" value="Acyl-CoA N-acyltransferases (Nat)"/>
    <property type="match status" value="1"/>
</dbReference>
<dbReference type="PANTHER" id="PTHR43420:SF44">
    <property type="entry name" value="ACETYLTRANSFERASE YPEA"/>
    <property type="match status" value="1"/>
</dbReference>
<keyword evidence="7" id="KW-1185">Reference proteome</keyword>
<dbReference type="Gene3D" id="3.40.630.30">
    <property type="match status" value="1"/>
</dbReference>
<organism evidence="6 7">
    <name type="scientific">Vagococcus fluvialis bH819</name>
    <dbReference type="NCBI Taxonomy" id="1255619"/>
    <lineage>
        <taxon>Bacteria</taxon>
        <taxon>Bacillati</taxon>
        <taxon>Bacillota</taxon>
        <taxon>Bacilli</taxon>
        <taxon>Lactobacillales</taxon>
        <taxon>Enterococcaceae</taxon>
        <taxon>Vagococcus</taxon>
    </lineage>
</organism>
<feature type="domain" description="N-acetyltransferase" evidence="5">
    <location>
        <begin position="21"/>
        <end position="167"/>
    </location>
</feature>
<dbReference type="InterPro" id="IPR050680">
    <property type="entry name" value="YpeA/RimI_acetyltransf"/>
</dbReference>
<dbReference type="PROSITE" id="PS51186">
    <property type="entry name" value="GNAT"/>
    <property type="match status" value="1"/>
</dbReference>
<keyword evidence="2" id="KW-0963">Cytoplasm</keyword>
<proteinExistence type="inferred from homology"/>
<dbReference type="Pfam" id="PF00583">
    <property type="entry name" value="Acetyltransf_1"/>
    <property type="match status" value="1"/>
</dbReference>
<dbReference type="EC" id="2.3.1.-" evidence="6"/>
<dbReference type="NCBIfam" id="TIGR01575">
    <property type="entry name" value="rimI"/>
    <property type="match status" value="1"/>
</dbReference>
<dbReference type="Proteomes" id="UP000195918">
    <property type="component" value="Unassembled WGS sequence"/>
</dbReference>
<protein>
    <submittedName>
        <fullName evidence="6">Ribosomal-protein-S18p-alanine acetyltransferase</fullName>
        <ecNumber evidence="6">2.3.1.-</ecNumber>
    </submittedName>
</protein>
<dbReference type="InterPro" id="IPR000182">
    <property type="entry name" value="GNAT_dom"/>
</dbReference>
<evidence type="ECO:0000256" key="3">
    <source>
        <dbReference type="ARBA" id="ARBA00022679"/>
    </source>
</evidence>
<reference evidence="7" key="1">
    <citation type="submission" date="2017-02" db="EMBL/GenBank/DDBJ databases">
        <authorList>
            <person name="Dridi B."/>
        </authorList>
    </citation>
    <scope>NUCLEOTIDE SEQUENCE [LARGE SCALE GENOMIC DNA]</scope>
    <source>
        <strain evidence="7">bH819</strain>
    </source>
</reference>
<name>A0A1X6WQZ3_9ENTE</name>
<dbReference type="AlphaFoldDB" id="A0A1X6WQZ3"/>
<sequence length="169" mass="19731">MLSEYSDYNKKQKDNAMKPLIRYEIAKVTDIYLFQDILKEVYGKSPWSNTIFWLELTKRQQSLYVKAVHGSEVLGFIGVRVMNTDAHITNLAVLPKYQHHGIGKQLLVESLIFAKNNKCLTMSLEVKKTNYRAINLYKNFGFYINGIKPKYYKEDQEDAVDMFLTLEES</sequence>
<evidence type="ECO:0000256" key="4">
    <source>
        <dbReference type="ARBA" id="ARBA00023315"/>
    </source>
</evidence>
<dbReference type="EMBL" id="FWFD01000015">
    <property type="protein sequence ID" value="SLM86763.1"/>
    <property type="molecule type" value="Genomic_DNA"/>
</dbReference>
<dbReference type="InterPro" id="IPR016181">
    <property type="entry name" value="Acyl_CoA_acyltransferase"/>
</dbReference>
<evidence type="ECO:0000313" key="7">
    <source>
        <dbReference type="Proteomes" id="UP000195918"/>
    </source>
</evidence>
<keyword evidence="4 6" id="KW-0012">Acyltransferase</keyword>
<comment type="similarity">
    <text evidence="1">Belongs to the acetyltransferase family. RimI subfamily.</text>
</comment>
<evidence type="ECO:0000256" key="2">
    <source>
        <dbReference type="ARBA" id="ARBA00022490"/>
    </source>
</evidence>
<dbReference type="PANTHER" id="PTHR43420">
    <property type="entry name" value="ACETYLTRANSFERASE"/>
    <property type="match status" value="1"/>
</dbReference>
<accession>A0A1X6WQZ3</accession>
<evidence type="ECO:0000256" key="1">
    <source>
        <dbReference type="ARBA" id="ARBA00005395"/>
    </source>
</evidence>
<gene>
    <name evidence="6" type="ORF">FM121_11750</name>
</gene>
<keyword evidence="3 6" id="KW-0808">Transferase</keyword>
<dbReference type="InterPro" id="IPR006464">
    <property type="entry name" value="AcTrfase_RimI/Ard1"/>
</dbReference>
<dbReference type="CDD" id="cd04301">
    <property type="entry name" value="NAT_SF"/>
    <property type="match status" value="1"/>
</dbReference>
<evidence type="ECO:0000313" key="6">
    <source>
        <dbReference type="EMBL" id="SLM86763.1"/>
    </source>
</evidence>
<evidence type="ECO:0000259" key="5">
    <source>
        <dbReference type="PROSITE" id="PS51186"/>
    </source>
</evidence>